<dbReference type="Proteomes" id="UP000222542">
    <property type="component" value="Unassembled WGS sequence"/>
</dbReference>
<keyword evidence="15" id="KW-1185">Reference proteome</keyword>
<evidence type="ECO:0000256" key="9">
    <source>
        <dbReference type="ARBA" id="ARBA00023180"/>
    </source>
</evidence>
<feature type="chain" id="PRO_5013774071" description="non-specific serine/threonine protein kinase" evidence="12">
    <location>
        <begin position="33"/>
        <end position="644"/>
    </location>
</feature>
<keyword evidence="7" id="KW-0067">ATP-binding</keyword>
<dbReference type="Pfam" id="PF11721">
    <property type="entry name" value="Malectin"/>
    <property type="match status" value="1"/>
</dbReference>
<dbReference type="EC" id="2.7.11.1" evidence="2"/>
<evidence type="ECO:0000256" key="6">
    <source>
        <dbReference type="ARBA" id="ARBA00022741"/>
    </source>
</evidence>
<dbReference type="OMA" id="ANGSECH"/>
<dbReference type="Pfam" id="PF00560">
    <property type="entry name" value="LRR_1"/>
    <property type="match status" value="1"/>
</dbReference>
<dbReference type="FunFam" id="2.60.120.430:FF:000004">
    <property type="entry name" value="Putative leucine-rich repeat receptor-like serine/threonine-protein kinase"/>
    <property type="match status" value="1"/>
</dbReference>
<comment type="catalytic activity">
    <reaction evidence="11">
        <text>L-seryl-[protein] + ATP = O-phospho-L-seryl-[protein] + ADP + H(+)</text>
        <dbReference type="Rhea" id="RHEA:17989"/>
        <dbReference type="Rhea" id="RHEA-COMP:9863"/>
        <dbReference type="Rhea" id="RHEA-COMP:11604"/>
        <dbReference type="ChEBI" id="CHEBI:15378"/>
        <dbReference type="ChEBI" id="CHEBI:29999"/>
        <dbReference type="ChEBI" id="CHEBI:30616"/>
        <dbReference type="ChEBI" id="CHEBI:83421"/>
        <dbReference type="ChEBI" id="CHEBI:456216"/>
        <dbReference type="EC" id="2.7.11.1"/>
    </reaction>
</comment>
<accession>A0A2G3A7U9</accession>
<dbReference type="FunFam" id="3.80.10.10:FF:000452">
    <property type="entry name" value="Probable LRR receptor-like serine/threonine-protein kinase RFK1"/>
    <property type="match status" value="1"/>
</dbReference>
<dbReference type="Gene3D" id="3.80.10.10">
    <property type="entry name" value="Ribonuclease Inhibitor"/>
    <property type="match status" value="2"/>
</dbReference>
<evidence type="ECO:0000256" key="12">
    <source>
        <dbReference type="SAM" id="SignalP"/>
    </source>
</evidence>
<dbReference type="InterPro" id="IPR021720">
    <property type="entry name" value="Malectin_dom"/>
</dbReference>
<comment type="caution">
    <text evidence="14">The sequence shown here is derived from an EMBL/GenBank/DDBJ whole genome shotgun (WGS) entry which is preliminary data.</text>
</comment>
<dbReference type="AlphaFoldDB" id="A0A2G3A7U9"/>
<keyword evidence="6" id="KW-0547">Nucleotide-binding</keyword>
<evidence type="ECO:0000313" key="15">
    <source>
        <dbReference type="Proteomes" id="UP000222542"/>
    </source>
</evidence>
<dbReference type="Gene3D" id="2.60.120.430">
    <property type="entry name" value="Galactose-binding lectin"/>
    <property type="match status" value="1"/>
</dbReference>
<gene>
    <name evidence="14" type="ORF">T459_05417</name>
</gene>
<reference evidence="14 15" key="2">
    <citation type="journal article" date="2017" name="Genome Biol.">
        <title>New reference genome sequences of hot pepper reveal the massive evolution of plant disease-resistance genes by retroduplication.</title>
        <authorList>
            <person name="Kim S."/>
            <person name="Park J."/>
            <person name="Yeom S.I."/>
            <person name="Kim Y.M."/>
            <person name="Seo E."/>
            <person name="Kim K.T."/>
            <person name="Kim M.S."/>
            <person name="Lee J.M."/>
            <person name="Cheong K."/>
            <person name="Shin H.S."/>
            <person name="Kim S.B."/>
            <person name="Han K."/>
            <person name="Lee J."/>
            <person name="Park M."/>
            <person name="Lee H.A."/>
            <person name="Lee H.Y."/>
            <person name="Lee Y."/>
            <person name="Oh S."/>
            <person name="Lee J.H."/>
            <person name="Choi E."/>
            <person name="Choi E."/>
            <person name="Lee S.E."/>
            <person name="Jeon J."/>
            <person name="Kim H."/>
            <person name="Choi G."/>
            <person name="Song H."/>
            <person name="Lee J."/>
            <person name="Lee S.C."/>
            <person name="Kwon J.K."/>
            <person name="Lee H.Y."/>
            <person name="Koo N."/>
            <person name="Hong Y."/>
            <person name="Kim R.W."/>
            <person name="Kang W.H."/>
            <person name="Huh J.H."/>
            <person name="Kang B.C."/>
            <person name="Yang T.J."/>
            <person name="Lee Y.H."/>
            <person name="Bennetzen J.L."/>
            <person name="Choi D."/>
        </authorList>
    </citation>
    <scope>NUCLEOTIDE SEQUENCE [LARGE SCALE GENOMIC DNA]</scope>
    <source>
        <strain evidence="15">cv. CM334</strain>
    </source>
</reference>
<evidence type="ECO:0000256" key="11">
    <source>
        <dbReference type="ARBA" id="ARBA00048679"/>
    </source>
</evidence>
<dbReference type="GO" id="GO:0004674">
    <property type="term" value="F:protein serine/threonine kinase activity"/>
    <property type="evidence" value="ECO:0007669"/>
    <property type="project" value="UniProtKB-EC"/>
</dbReference>
<reference evidence="14 15" key="1">
    <citation type="journal article" date="2014" name="Nat. Genet.">
        <title>Genome sequence of the hot pepper provides insights into the evolution of pungency in Capsicum species.</title>
        <authorList>
            <person name="Kim S."/>
            <person name="Park M."/>
            <person name="Yeom S.I."/>
            <person name="Kim Y.M."/>
            <person name="Lee J.M."/>
            <person name="Lee H.A."/>
            <person name="Seo E."/>
            <person name="Choi J."/>
            <person name="Cheong K."/>
            <person name="Kim K.T."/>
            <person name="Jung K."/>
            <person name="Lee G.W."/>
            <person name="Oh S.K."/>
            <person name="Bae C."/>
            <person name="Kim S.B."/>
            <person name="Lee H.Y."/>
            <person name="Kim S.Y."/>
            <person name="Kim M.S."/>
            <person name="Kang B.C."/>
            <person name="Jo Y.D."/>
            <person name="Yang H.B."/>
            <person name="Jeong H.J."/>
            <person name="Kang W.H."/>
            <person name="Kwon J.K."/>
            <person name="Shin C."/>
            <person name="Lim J.Y."/>
            <person name="Park J.H."/>
            <person name="Huh J.H."/>
            <person name="Kim J.S."/>
            <person name="Kim B.D."/>
            <person name="Cohen O."/>
            <person name="Paran I."/>
            <person name="Suh M.C."/>
            <person name="Lee S.B."/>
            <person name="Kim Y.K."/>
            <person name="Shin Y."/>
            <person name="Noh S.J."/>
            <person name="Park J."/>
            <person name="Seo Y.S."/>
            <person name="Kwon S.Y."/>
            <person name="Kim H.A."/>
            <person name="Park J.M."/>
            <person name="Kim H.J."/>
            <person name="Choi S.B."/>
            <person name="Bosland P.W."/>
            <person name="Reeves G."/>
            <person name="Jo S.H."/>
            <person name="Lee B.W."/>
            <person name="Cho H.T."/>
            <person name="Choi H.S."/>
            <person name="Lee M.S."/>
            <person name="Yu Y."/>
            <person name="Do Choi Y."/>
            <person name="Park B.S."/>
            <person name="van Deynze A."/>
            <person name="Ashrafi H."/>
            <person name="Hill T."/>
            <person name="Kim W.T."/>
            <person name="Pai H.S."/>
            <person name="Ahn H.K."/>
            <person name="Yeam I."/>
            <person name="Giovannoni J.J."/>
            <person name="Rose J.K."/>
            <person name="Sorensen I."/>
            <person name="Lee S.J."/>
            <person name="Kim R.W."/>
            <person name="Choi I.Y."/>
            <person name="Choi B.S."/>
            <person name="Lim J.S."/>
            <person name="Lee Y.H."/>
            <person name="Choi D."/>
        </authorList>
    </citation>
    <scope>NUCLEOTIDE SEQUENCE [LARGE SCALE GENOMIC DNA]</scope>
    <source>
        <strain evidence="15">cv. CM334</strain>
    </source>
</reference>
<evidence type="ECO:0000256" key="5">
    <source>
        <dbReference type="ARBA" id="ARBA00022729"/>
    </source>
</evidence>
<feature type="domain" description="Malectin" evidence="13">
    <location>
        <begin position="411"/>
        <end position="595"/>
    </location>
</feature>
<evidence type="ECO:0000256" key="7">
    <source>
        <dbReference type="ARBA" id="ARBA00022840"/>
    </source>
</evidence>
<proteinExistence type="predicted"/>
<keyword evidence="5 12" id="KW-0732">Signal</keyword>
<dbReference type="Gramene" id="PHT90304">
    <property type="protein sequence ID" value="PHT90304"/>
    <property type="gene ID" value="T459_05417"/>
</dbReference>
<dbReference type="SUPFAM" id="SSF52058">
    <property type="entry name" value="L domain-like"/>
    <property type="match status" value="1"/>
</dbReference>
<evidence type="ECO:0000256" key="3">
    <source>
        <dbReference type="ARBA" id="ARBA00022553"/>
    </source>
</evidence>
<dbReference type="InterPro" id="IPR032675">
    <property type="entry name" value="LRR_dom_sf"/>
</dbReference>
<dbReference type="InterPro" id="IPR001611">
    <property type="entry name" value="Leu-rich_rpt"/>
</dbReference>
<name>A0A2G3A7U9_CAPAN</name>
<keyword evidence="9" id="KW-0325">Glycoprotein</keyword>
<dbReference type="PANTHER" id="PTHR48006">
    <property type="entry name" value="LEUCINE-RICH REPEAT-CONTAINING PROTEIN DDB_G0281931-RELATED"/>
    <property type="match status" value="1"/>
</dbReference>
<keyword evidence="3" id="KW-0597">Phosphoprotein</keyword>
<dbReference type="EMBL" id="AYRZ02000002">
    <property type="protein sequence ID" value="PHT90304.1"/>
    <property type="molecule type" value="Genomic_DNA"/>
</dbReference>
<keyword evidence="8" id="KW-0675">Receptor</keyword>
<evidence type="ECO:0000256" key="8">
    <source>
        <dbReference type="ARBA" id="ARBA00023170"/>
    </source>
</evidence>
<keyword evidence="4" id="KW-0808">Transferase</keyword>
<evidence type="ECO:0000256" key="1">
    <source>
        <dbReference type="ARBA" id="ARBA00004479"/>
    </source>
</evidence>
<dbReference type="GO" id="GO:0005886">
    <property type="term" value="C:plasma membrane"/>
    <property type="evidence" value="ECO:0000318"/>
    <property type="project" value="GO_Central"/>
</dbReference>
<dbReference type="GO" id="GO:0038023">
    <property type="term" value="F:signaling receptor activity"/>
    <property type="evidence" value="ECO:0000318"/>
    <property type="project" value="GO_Central"/>
</dbReference>
<dbReference type="GO" id="GO:0005524">
    <property type="term" value="F:ATP binding"/>
    <property type="evidence" value="ECO:0007669"/>
    <property type="project" value="UniProtKB-KW"/>
</dbReference>
<dbReference type="PROSITE" id="PS51450">
    <property type="entry name" value="LRR"/>
    <property type="match status" value="1"/>
</dbReference>
<evidence type="ECO:0000313" key="14">
    <source>
        <dbReference type="EMBL" id="PHT90304.1"/>
    </source>
</evidence>
<protein>
    <recommendedName>
        <fullName evidence="2">non-specific serine/threonine protein kinase</fullName>
        <ecNumber evidence="2">2.7.11.1</ecNumber>
    </recommendedName>
</protein>
<feature type="signal peptide" evidence="12">
    <location>
        <begin position="1"/>
        <end position="32"/>
    </location>
</feature>
<comment type="catalytic activity">
    <reaction evidence="10">
        <text>L-threonyl-[protein] + ATP = O-phospho-L-threonyl-[protein] + ADP + H(+)</text>
        <dbReference type="Rhea" id="RHEA:46608"/>
        <dbReference type="Rhea" id="RHEA-COMP:11060"/>
        <dbReference type="Rhea" id="RHEA-COMP:11605"/>
        <dbReference type="ChEBI" id="CHEBI:15378"/>
        <dbReference type="ChEBI" id="CHEBI:30013"/>
        <dbReference type="ChEBI" id="CHEBI:30616"/>
        <dbReference type="ChEBI" id="CHEBI:61977"/>
        <dbReference type="ChEBI" id="CHEBI:456216"/>
        <dbReference type="EC" id="2.7.11.1"/>
    </reaction>
</comment>
<comment type="subcellular location">
    <subcellularLocation>
        <location evidence="1">Membrane</location>
        <topology evidence="1">Single-pass type I membrane protein</topology>
    </subcellularLocation>
</comment>
<organism evidence="14 15">
    <name type="scientific">Capsicum annuum</name>
    <name type="common">Capsicum pepper</name>
    <dbReference type="NCBI Taxonomy" id="4072"/>
    <lineage>
        <taxon>Eukaryota</taxon>
        <taxon>Viridiplantae</taxon>
        <taxon>Streptophyta</taxon>
        <taxon>Embryophyta</taxon>
        <taxon>Tracheophyta</taxon>
        <taxon>Spermatophyta</taxon>
        <taxon>Magnoliopsida</taxon>
        <taxon>eudicotyledons</taxon>
        <taxon>Gunneridae</taxon>
        <taxon>Pentapetalae</taxon>
        <taxon>asterids</taxon>
        <taxon>lamiids</taxon>
        <taxon>Solanales</taxon>
        <taxon>Solanaceae</taxon>
        <taxon>Solanoideae</taxon>
        <taxon>Capsiceae</taxon>
        <taxon>Capsicum</taxon>
    </lineage>
</organism>
<dbReference type="InterPro" id="IPR051824">
    <property type="entry name" value="LRR_Rcpt-Like_S/T_Kinase"/>
</dbReference>
<evidence type="ECO:0000259" key="13">
    <source>
        <dbReference type="Pfam" id="PF11721"/>
    </source>
</evidence>
<evidence type="ECO:0000256" key="4">
    <source>
        <dbReference type="ARBA" id="ARBA00022679"/>
    </source>
</evidence>
<evidence type="ECO:0000256" key="2">
    <source>
        <dbReference type="ARBA" id="ARBA00012513"/>
    </source>
</evidence>
<dbReference type="PANTHER" id="PTHR48006:SF66">
    <property type="entry name" value="PROTEIN KINASE DOMAIN-CONTAINING PROTEIN"/>
    <property type="match status" value="1"/>
</dbReference>
<sequence length="644" mass="71534">MLEKMSLSSPFCIFSFLLIIFTLALISETIQAQNGRLLPKEEKNALKEIAKQLGKKDWNFDMNPCDDNTTWTTPKRSNSQYYNNVTCNCSTPDGFCHVESLFIRGQDLEGVLPASLAKLTYLKTIDLNRNYLSGTIPPEWASTNLEIMAISNNRLSGAVPEYIGNITSLVKLSLEANLFNGSLPAEIGKLVNLQMLNLIANDFTGVWPVELNNLSKLTELRVSSNNFVGKLPNFESWKNLQMVEIQGSGFEGPIPQSISVLTSLNELRISDLTGGASEFPPLRNMTGMTKLVLRSCNIHGKIPGFVAVLSKLRFLDLSFNKLEGGIANLRKLTKLEAMYLTGNAFVGAIPVWLTSQDTEYGIDLSYNKFDQRSEPSNYRENLNLFRSFKGGNSVDNGKCLSAEPCSEEKYSLHINCGGERVVIGNTSYEADEESAGAAKFVSWRENWGSSSTGHFWDRNNISLNDYKADNLSAIKGDGSPLYMTARLSPLSLTYFARCLANGNYTLTLHFAEIVYRDNRSFQSLGRRVFDVYIQDRLKLKDFDIESVAGGVDKALKEKFNVTVQDKTVEVRFQYAGKGTTSIPSRGSYGPLVSAISLEAINLKPPSALETSFNQKKEDSNCSSDFVISSHSDDSLCCLEEKKKQ</sequence>
<evidence type="ECO:0000256" key="10">
    <source>
        <dbReference type="ARBA" id="ARBA00047899"/>
    </source>
</evidence>